<evidence type="ECO:0000259" key="6">
    <source>
        <dbReference type="Pfam" id="PF16350"/>
    </source>
</evidence>
<comment type="similarity">
    <text evidence="1">Belongs to the GcvT family.</text>
</comment>
<dbReference type="SUPFAM" id="SSF54373">
    <property type="entry name" value="FAD-linked reductases, C-terminal domain"/>
    <property type="match status" value="1"/>
</dbReference>
<evidence type="ECO:0000259" key="3">
    <source>
        <dbReference type="Pfam" id="PF01266"/>
    </source>
</evidence>
<dbReference type="PANTHER" id="PTHR43757">
    <property type="entry name" value="AMINOMETHYLTRANSFERASE"/>
    <property type="match status" value="1"/>
</dbReference>
<dbReference type="InterPro" id="IPR028896">
    <property type="entry name" value="GcvT/YgfZ/DmdA"/>
</dbReference>
<dbReference type="InterPro" id="IPR036188">
    <property type="entry name" value="FAD/NAD-bd_sf"/>
</dbReference>
<dbReference type="SUPFAM" id="SSF51905">
    <property type="entry name" value="FAD/NAD(P)-binding domain"/>
    <property type="match status" value="1"/>
</dbReference>
<dbReference type="Pfam" id="PF08669">
    <property type="entry name" value="GCV_T_C"/>
    <property type="match status" value="1"/>
</dbReference>
<dbReference type="AlphaFoldDB" id="A0ABD5UBW9"/>
<dbReference type="InterPro" id="IPR013977">
    <property type="entry name" value="GcvT_C"/>
</dbReference>
<feature type="region of interest" description="Disordered" evidence="2">
    <location>
        <begin position="302"/>
        <end position="324"/>
    </location>
</feature>
<comment type="caution">
    <text evidence="7">The sequence shown here is derived from an EMBL/GenBank/DDBJ whole genome shotgun (WGS) entry which is preliminary data.</text>
</comment>
<dbReference type="PANTHER" id="PTHR43757:SF2">
    <property type="entry name" value="AMINOMETHYLTRANSFERASE, MITOCHONDRIAL"/>
    <property type="match status" value="1"/>
</dbReference>
<dbReference type="Proteomes" id="UP001596406">
    <property type="component" value="Unassembled WGS sequence"/>
</dbReference>
<feature type="domain" description="GCVT N-terminal" evidence="4">
    <location>
        <begin position="476"/>
        <end position="758"/>
    </location>
</feature>
<evidence type="ECO:0000313" key="7">
    <source>
        <dbReference type="EMBL" id="MFC6838057.1"/>
    </source>
</evidence>
<dbReference type="Gene3D" id="3.50.50.60">
    <property type="entry name" value="FAD/NAD(P)-binding domain"/>
    <property type="match status" value="1"/>
</dbReference>
<dbReference type="Pfam" id="PF16350">
    <property type="entry name" value="FAO_M"/>
    <property type="match status" value="1"/>
</dbReference>
<dbReference type="EMBL" id="JBHSXM010000003">
    <property type="protein sequence ID" value="MFC6838057.1"/>
    <property type="molecule type" value="Genomic_DNA"/>
</dbReference>
<dbReference type="InterPro" id="IPR006222">
    <property type="entry name" value="GCVT_N"/>
</dbReference>
<feature type="domain" description="FAD dependent oxidoreductase" evidence="3">
    <location>
        <begin position="14"/>
        <end position="410"/>
    </location>
</feature>
<name>A0ABD5UBW9_9EURY</name>
<dbReference type="Pfam" id="PF01266">
    <property type="entry name" value="DAO"/>
    <property type="match status" value="1"/>
</dbReference>
<dbReference type="SUPFAM" id="SSF101790">
    <property type="entry name" value="Aminomethyltransferase beta-barrel domain"/>
    <property type="match status" value="1"/>
</dbReference>
<feature type="domain" description="FAD dependent oxidoreductase central" evidence="6">
    <location>
        <begin position="422"/>
        <end position="473"/>
    </location>
</feature>
<organism evidence="7 8">
    <name type="scientific">Halomarina ordinaria</name>
    <dbReference type="NCBI Taxonomy" id="3033939"/>
    <lineage>
        <taxon>Archaea</taxon>
        <taxon>Methanobacteriati</taxon>
        <taxon>Methanobacteriota</taxon>
        <taxon>Stenosarchaea group</taxon>
        <taxon>Halobacteria</taxon>
        <taxon>Halobacteriales</taxon>
        <taxon>Natronomonadaceae</taxon>
        <taxon>Halomarina</taxon>
    </lineage>
</organism>
<protein>
    <submittedName>
        <fullName evidence="7">FAD-dependent oxidoreductase</fullName>
    </submittedName>
</protein>
<sequence length="854" mass="93636">MDTTDSVPTEAGTVVVGAGIVGCNLAYQLTALGRDDVVVVDQGPMPTTGGSSTHAPGIMFQTAEDKILTKFADYSRQLYSDLEGADGQQAYKEVGGIEVARTEERMDFLQRRVENATAWGIDDPQLLSPAEVVEHLPLVDEEQILGGYYSPTDGQASGVVACDALARAAMDRGATFVPHTRTEDVVVEDGSVVAVETEHGRIDCDEVVVATNIWARQLGERLGVHLPVAPVEHQYTMTEPLEELSANAADVTDHPLFEQYENVSGEKATRLLASPDRPILRDQDNAMYFRTHGDAYGIGSYNHEPVVPDPRELGGNDPDGNQASVHDFTEHHLETATHPDRPDKAPRQASDELIPATAGKDLEHRYNGMFAESPNGLPVMGPVQGYDGLWTAAAIWITHAGGAGKALAEWMVNGTPSLPDGPIDLGHADVNRFDAHEGSWDFTRDIGGEEYRIVYNIVHPKWVWEGKQRDIRRTPMYHSHVAAGGEMWAEAGWEAPQWFESNADLVEEYGERIPDREGWEATYWSPIEGAEALHVREKVGLHDMTPFNKMEVVGEGAGAFVQRLCTNDVDLDVGGVRYTLMCNEAGGVRADITVTRTGEERYLLLTTGREVGNNHVAWVREHAPEGVHVNDVTSSLAAMVCTGPEARNVLSAVTDVDLSDDAFPFFTSQQFFVRNVPVTALRVSYAGELGWEFYTPSEYGETLWEHLVEAGEEYDLRPYGNGALNALRIEKGFRLWGADLDTEQTPYEAGLGWAVDMDTDFIGKEALEGGAEDLRQKVACLTLDDEEAVVMADRPVLKDGEAIGYVHSAEYGYTVGACVAYTYLPPEYAEPGTEVEVLYEGERYAATVREEPLV</sequence>
<dbReference type="InterPro" id="IPR032503">
    <property type="entry name" value="FAO_M"/>
</dbReference>
<dbReference type="InterPro" id="IPR029043">
    <property type="entry name" value="GcvT/YgfZ_C"/>
</dbReference>
<dbReference type="RefSeq" id="WP_304449776.1">
    <property type="nucleotide sequence ID" value="NZ_JARRAH010000003.1"/>
</dbReference>
<dbReference type="Gene3D" id="3.30.9.10">
    <property type="entry name" value="D-Amino Acid Oxidase, subunit A, domain 2"/>
    <property type="match status" value="1"/>
</dbReference>
<reference evidence="7 8" key="1">
    <citation type="journal article" date="2019" name="Int. J. Syst. Evol. Microbiol.">
        <title>The Global Catalogue of Microorganisms (GCM) 10K type strain sequencing project: providing services to taxonomists for standard genome sequencing and annotation.</title>
        <authorList>
            <consortium name="The Broad Institute Genomics Platform"/>
            <consortium name="The Broad Institute Genome Sequencing Center for Infectious Disease"/>
            <person name="Wu L."/>
            <person name="Ma J."/>
        </authorList>
    </citation>
    <scope>NUCLEOTIDE SEQUENCE [LARGE SCALE GENOMIC DNA]</scope>
    <source>
        <strain evidence="7 8">PSRA2</strain>
    </source>
</reference>
<dbReference type="Gene3D" id="2.40.30.110">
    <property type="entry name" value="Aminomethyltransferase beta-barrel domains"/>
    <property type="match status" value="1"/>
</dbReference>
<evidence type="ECO:0000256" key="2">
    <source>
        <dbReference type="SAM" id="MobiDB-lite"/>
    </source>
</evidence>
<dbReference type="SUPFAM" id="SSF103025">
    <property type="entry name" value="Folate-binding domain"/>
    <property type="match status" value="1"/>
</dbReference>
<dbReference type="InterPro" id="IPR006076">
    <property type="entry name" value="FAD-dep_OxRdtase"/>
</dbReference>
<keyword evidence="8" id="KW-1185">Reference proteome</keyword>
<dbReference type="InterPro" id="IPR027266">
    <property type="entry name" value="TrmE/GcvT-like"/>
</dbReference>
<evidence type="ECO:0000259" key="5">
    <source>
        <dbReference type="Pfam" id="PF08669"/>
    </source>
</evidence>
<evidence type="ECO:0000259" key="4">
    <source>
        <dbReference type="Pfam" id="PF01571"/>
    </source>
</evidence>
<feature type="domain" description="Aminomethyltransferase C-terminal" evidence="5">
    <location>
        <begin position="777"/>
        <end position="853"/>
    </location>
</feature>
<accession>A0ABD5UBW9</accession>
<evidence type="ECO:0000256" key="1">
    <source>
        <dbReference type="ARBA" id="ARBA00008609"/>
    </source>
</evidence>
<proteinExistence type="inferred from homology"/>
<evidence type="ECO:0000313" key="8">
    <source>
        <dbReference type="Proteomes" id="UP001596406"/>
    </source>
</evidence>
<dbReference type="Pfam" id="PF01571">
    <property type="entry name" value="GCV_T"/>
    <property type="match status" value="1"/>
</dbReference>
<dbReference type="Gene3D" id="3.30.70.1400">
    <property type="entry name" value="Aminomethyltransferase beta-barrel domains"/>
    <property type="match status" value="1"/>
</dbReference>
<dbReference type="Gene3D" id="3.30.1360.120">
    <property type="entry name" value="Probable tRNA modification gtpase trme, domain 1"/>
    <property type="match status" value="1"/>
</dbReference>
<gene>
    <name evidence="7" type="ORF">ACFQHK_16365</name>
</gene>